<accession>J2KMU5</accession>
<dbReference type="PATRIC" id="fig|1144316.3.peg.1156"/>
<evidence type="ECO:0008006" key="3">
    <source>
        <dbReference type="Google" id="ProtNLM"/>
    </source>
</evidence>
<dbReference type="Proteomes" id="UP000007509">
    <property type="component" value="Unassembled WGS sequence"/>
</dbReference>
<dbReference type="OrthoDB" id="1495340at2"/>
<dbReference type="AlphaFoldDB" id="J2KMU5"/>
<proteinExistence type="predicted"/>
<dbReference type="EMBL" id="AKJY01000014">
    <property type="protein sequence ID" value="EJL74413.1"/>
    <property type="molecule type" value="Genomic_DNA"/>
</dbReference>
<protein>
    <recommendedName>
        <fullName evidence="3">N-acetyltransferase domain-containing protein</fullName>
    </recommendedName>
</protein>
<organism evidence="1 2">
    <name type="scientific">Chryseobacterium populi</name>
    <dbReference type="NCBI Taxonomy" id="1144316"/>
    <lineage>
        <taxon>Bacteria</taxon>
        <taxon>Pseudomonadati</taxon>
        <taxon>Bacteroidota</taxon>
        <taxon>Flavobacteriia</taxon>
        <taxon>Flavobacteriales</taxon>
        <taxon>Weeksellaceae</taxon>
        <taxon>Chryseobacterium group</taxon>
        <taxon>Chryseobacterium</taxon>
    </lineage>
</organism>
<name>J2KMU5_9FLAO</name>
<dbReference type="RefSeq" id="WP_007841522.1">
    <property type="nucleotide sequence ID" value="NZ_AKJY01000014.1"/>
</dbReference>
<evidence type="ECO:0000313" key="1">
    <source>
        <dbReference type="EMBL" id="EJL74413.1"/>
    </source>
</evidence>
<sequence>MTDKYDTILEILHDYICNRFGYRRPDIDFGLNRNIIWMDRKKVDFYLRFFEGLPHRKIPTIVIARLFFHDTRAGHGSDFLMLITRIAVQFGYEFIELECCNENAKAFGEKLGFDFDSTGQNCCISVSALAQNFKEKGIVAS</sequence>
<dbReference type="InterPro" id="IPR016181">
    <property type="entry name" value="Acyl_CoA_acyltransferase"/>
</dbReference>
<keyword evidence="2" id="KW-1185">Reference proteome</keyword>
<evidence type="ECO:0000313" key="2">
    <source>
        <dbReference type="Proteomes" id="UP000007509"/>
    </source>
</evidence>
<dbReference type="SUPFAM" id="SSF55729">
    <property type="entry name" value="Acyl-CoA N-acyltransferases (Nat)"/>
    <property type="match status" value="1"/>
</dbReference>
<gene>
    <name evidence="1" type="ORF">PMI13_01152</name>
</gene>
<comment type="caution">
    <text evidence="1">The sequence shown here is derived from an EMBL/GenBank/DDBJ whole genome shotgun (WGS) entry which is preliminary data.</text>
</comment>
<reference evidence="1 2" key="1">
    <citation type="journal article" date="2012" name="J. Bacteriol.">
        <title>Twenty-one genome sequences from Pseudomonas species and 19 genome sequences from diverse bacteria isolated from the rhizosphere and endosphere of Populus deltoides.</title>
        <authorList>
            <person name="Brown S.D."/>
            <person name="Utturkar S.M."/>
            <person name="Klingeman D.M."/>
            <person name="Johnson C.M."/>
            <person name="Martin S.L."/>
            <person name="Land M.L."/>
            <person name="Lu T.Y."/>
            <person name="Schadt C.W."/>
            <person name="Doktycz M.J."/>
            <person name="Pelletier D.A."/>
        </authorList>
    </citation>
    <scope>NUCLEOTIDE SEQUENCE [LARGE SCALE GENOMIC DNA]</scope>
    <source>
        <strain evidence="1 2">CF314</strain>
    </source>
</reference>